<keyword evidence="6" id="KW-0067">ATP-binding</keyword>
<feature type="transmembrane region" description="Helical" evidence="4">
    <location>
        <begin position="211"/>
        <end position="230"/>
    </location>
</feature>
<dbReference type="Gene3D" id="1.20.1560.10">
    <property type="entry name" value="ABC transporter type 1, transmembrane domain"/>
    <property type="match status" value="1"/>
</dbReference>
<dbReference type="GO" id="GO:0016020">
    <property type="term" value="C:membrane"/>
    <property type="evidence" value="ECO:0007669"/>
    <property type="project" value="InterPro"/>
</dbReference>
<keyword evidence="7" id="KW-1185">Reference proteome</keyword>
<proteinExistence type="predicted"/>
<dbReference type="AlphaFoldDB" id="A0A2P4YHP2"/>
<evidence type="ECO:0000259" key="5">
    <source>
        <dbReference type="PROSITE" id="PS50929"/>
    </source>
</evidence>
<organism evidence="6 7">
    <name type="scientific">Phytophthora palmivora</name>
    <dbReference type="NCBI Taxonomy" id="4796"/>
    <lineage>
        <taxon>Eukaryota</taxon>
        <taxon>Sar</taxon>
        <taxon>Stramenopiles</taxon>
        <taxon>Oomycota</taxon>
        <taxon>Peronosporomycetes</taxon>
        <taxon>Peronosporales</taxon>
        <taxon>Peronosporaceae</taxon>
        <taxon>Phytophthora</taxon>
    </lineage>
</organism>
<feature type="non-terminal residue" evidence="6">
    <location>
        <position position="233"/>
    </location>
</feature>
<evidence type="ECO:0000256" key="1">
    <source>
        <dbReference type="ARBA" id="ARBA00022692"/>
    </source>
</evidence>
<evidence type="ECO:0000313" key="6">
    <source>
        <dbReference type="EMBL" id="POM77335.1"/>
    </source>
</evidence>
<reference evidence="6 7" key="1">
    <citation type="journal article" date="2017" name="Genome Biol. Evol.">
        <title>Phytophthora megakarya and P. palmivora, closely related causal agents of cacao black pod rot, underwent increases in genome sizes and gene numbers by different mechanisms.</title>
        <authorList>
            <person name="Ali S.S."/>
            <person name="Shao J."/>
            <person name="Lary D.J."/>
            <person name="Kronmiller B."/>
            <person name="Shen D."/>
            <person name="Strem M.D."/>
            <person name="Amoako-Attah I."/>
            <person name="Akrofi A.Y."/>
            <person name="Begoude B.A."/>
            <person name="Ten Hoopen G.M."/>
            <person name="Coulibaly K."/>
            <person name="Kebe B.I."/>
            <person name="Melnick R.L."/>
            <person name="Guiltinan M.J."/>
            <person name="Tyler B.M."/>
            <person name="Meinhardt L.W."/>
            <person name="Bailey B.A."/>
        </authorList>
    </citation>
    <scope>NUCLEOTIDE SEQUENCE [LARGE SCALE GENOMIC DNA]</scope>
    <source>
        <strain evidence="7">sbr112.9</strain>
    </source>
</reference>
<evidence type="ECO:0000313" key="7">
    <source>
        <dbReference type="Proteomes" id="UP000237271"/>
    </source>
</evidence>
<feature type="transmembrane region" description="Helical" evidence="4">
    <location>
        <begin position="86"/>
        <end position="107"/>
    </location>
</feature>
<keyword evidence="3 4" id="KW-0472">Membrane</keyword>
<keyword evidence="1 4" id="KW-0812">Transmembrane</keyword>
<evidence type="ECO:0000256" key="4">
    <source>
        <dbReference type="SAM" id="Phobius"/>
    </source>
</evidence>
<name>A0A2P4YHP2_9STRA</name>
<dbReference type="Pfam" id="PF00664">
    <property type="entry name" value="ABC_membrane"/>
    <property type="match status" value="1"/>
</dbReference>
<dbReference type="InterPro" id="IPR036640">
    <property type="entry name" value="ABC1_TM_sf"/>
</dbReference>
<dbReference type="EMBL" id="NCKW01002704">
    <property type="protein sequence ID" value="POM77335.1"/>
    <property type="molecule type" value="Genomic_DNA"/>
</dbReference>
<keyword evidence="6" id="KW-0547">Nucleotide-binding</keyword>
<comment type="caution">
    <text evidence="6">The sequence shown here is derived from an EMBL/GenBank/DDBJ whole genome shotgun (WGS) entry which is preliminary data.</text>
</comment>
<dbReference type="InterPro" id="IPR011527">
    <property type="entry name" value="ABC1_TM_dom"/>
</dbReference>
<dbReference type="PROSITE" id="PS50929">
    <property type="entry name" value="ABC_TM1F"/>
    <property type="match status" value="1"/>
</dbReference>
<dbReference type="OrthoDB" id="6500128at2759"/>
<dbReference type="GO" id="GO:0005524">
    <property type="term" value="F:ATP binding"/>
    <property type="evidence" value="ECO:0007669"/>
    <property type="project" value="UniProtKB-KW"/>
</dbReference>
<dbReference type="GO" id="GO:0140359">
    <property type="term" value="F:ABC-type transporter activity"/>
    <property type="evidence" value="ECO:0007669"/>
    <property type="project" value="InterPro"/>
</dbReference>
<dbReference type="Proteomes" id="UP000237271">
    <property type="component" value="Unassembled WGS sequence"/>
</dbReference>
<keyword evidence="2 4" id="KW-1133">Transmembrane helix</keyword>
<protein>
    <submittedName>
        <fullName evidence="6">ATP-binding cassette (ABC) Superfamily</fullName>
    </submittedName>
</protein>
<evidence type="ECO:0000256" key="3">
    <source>
        <dbReference type="ARBA" id="ARBA00023136"/>
    </source>
</evidence>
<feature type="transmembrane region" description="Helical" evidence="4">
    <location>
        <begin position="185"/>
        <end position="205"/>
    </location>
</feature>
<gene>
    <name evidence="6" type="ORF">PHPALM_5293</name>
</gene>
<accession>A0A2P4YHP2</accession>
<evidence type="ECO:0000256" key="2">
    <source>
        <dbReference type="ARBA" id="ARBA00022989"/>
    </source>
</evidence>
<feature type="domain" description="ABC transmembrane type-1" evidence="5">
    <location>
        <begin position="54"/>
        <end position="233"/>
    </location>
</feature>
<sequence length="233" mass="26303">MPPAPNEKSPLLKELNVASLEDPQASQGATAWELRVLLIPYFWPKTWGLRLRVFISFSFMFLSRGSRILAPLFLKEATNTISESQFTRIPIFAIAMYCVTLFGFAAAKQLQTYLYMVVKQHAYQDVAAKVPDSHAEFVLYGSLRADLFGHLHSLSMNYHLTKKTGKVLRCLDRGSTSTDNIVNVIFFRLLPTFVELVVVSIVFIFSFKEKILSIVTIIGVILYVVITAMGTRI</sequence>
<dbReference type="SUPFAM" id="SSF90123">
    <property type="entry name" value="ABC transporter transmembrane region"/>
    <property type="match status" value="1"/>
</dbReference>